<dbReference type="EMBL" id="JACCJB010000017">
    <property type="protein sequence ID" value="KAF6220270.1"/>
    <property type="molecule type" value="Genomic_DNA"/>
</dbReference>
<evidence type="ECO:0000313" key="3">
    <source>
        <dbReference type="EMBL" id="KAF6220270.1"/>
    </source>
</evidence>
<sequence length="126" mass="14100">MEATLLQICTCSDKRGSLEGTANWTVFFLAAITLALPLYTAASSQIQSPANRFEDKRTTVSLSQFRQRSSPTPPENSNKKLCLHESIRNGIHTLRNPVATWHGSMIIVDLRTQNDRDHEARSGSMR</sequence>
<accession>A0A8H6CBA1</accession>
<keyword evidence="2" id="KW-0472">Membrane</keyword>
<dbReference type="AlphaFoldDB" id="A0A8H6CBA1"/>
<name>A0A8H6CBA1_9LECA</name>
<proteinExistence type="predicted"/>
<keyword evidence="4" id="KW-1185">Reference proteome</keyword>
<feature type="transmembrane region" description="Helical" evidence="2">
    <location>
        <begin position="22"/>
        <end position="42"/>
    </location>
</feature>
<dbReference type="Proteomes" id="UP000593566">
    <property type="component" value="Unassembled WGS sequence"/>
</dbReference>
<feature type="compositionally biased region" description="Polar residues" evidence="1">
    <location>
        <begin position="59"/>
        <end position="70"/>
    </location>
</feature>
<evidence type="ECO:0000256" key="2">
    <source>
        <dbReference type="SAM" id="Phobius"/>
    </source>
</evidence>
<organism evidence="3 4">
    <name type="scientific">Letharia lupina</name>
    <dbReference type="NCBI Taxonomy" id="560253"/>
    <lineage>
        <taxon>Eukaryota</taxon>
        <taxon>Fungi</taxon>
        <taxon>Dikarya</taxon>
        <taxon>Ascomycota</taxon>
        <taxon>Pezizomycotina</taxon>
        <taxon>Lecanoromycetes</taxon>
        <taxon>OSLEUM clade</taxon>
        <taxon>Lecanoromycetidae</taxon>
        <taxon>Lecanorales</taxon>
        <taxon>Lecanorineae</taxon>
        <taxon>Parmeliaceae</taxon>
        <taxon>Letharia</taxon>
    </lineage>
</organism>
<keyword evidence="2" id="KW-0812">Transmembrane</keyword>
<feature type="region of interest" description="Disordered" evidence="1">
    <location>
        <begin position="47"/>
        <end position="79"/>
    </location>
</feature>
<gene>
    <name evidence="3" type="ORF">HO133_003402</name>
</gene>
<evidence type="ECO:0000313" key="4">
    <source>
        <dbReference type="Proteomes" id="UP000593566"/>
    </source>
</evidence>
<dbReference type="GeneID" id="59331813"/>
<dbReference type="RefSeq" id="XP_037149705.1">
    <property type="nucleotide sequence ID" value="XM_037294324.1"/>
</dbReference>
<comment type="caution">
    <text evidence="3">The sequence shown here is derived from an EMBL/GenBank/DDBJ whole genome shotgun (WGS) entry which is preliminary data.</text>
</comment>
<keyword evidence="2" id="KW-1133">Transmembrane helix</keyword>
<protein>
    <submittedName>
        <fullName evidence="3">Uncharacterized protein</fullName>
    </submittedName>
</protein>
<reference evidence="3 4" key="1">
    <citation type="journal article" date="2020" name="Genomics">
        <title>Complete, high-quality genomes from long-read metagenomic sequencing of two wolf lichen thalli reveals enigmatic genome architecture.</title>
        <authorList>
            <person name="McKenzie S.K."/>
            <person name="Walston R.F."/>
            <person name="Allen J.L."/>
        </authorList>
    </citation>
    <scope>NUCLEOTIDE SEQUENCE [LARGE SCALE GENOMIC DNA]</scope>
    <source>
        <strain evidence="3">WasteWater1</strain>
    </source>
</reference>
<evidence type="ECO:0000256" key="1">
    <source>
        <dbReference type="SAM" id="MobiDB-lite"/>
    </source>
</evidence>